<name>A0A0N4U7D2_DRAME</name>
<evidence type="ECO:0000313" key="2">
    <source>
        <dbReference type="WBParaSite" id="DME_0000289101-mRNA-1"/>
    </source>
</evidence>
<proteinExistence type="predicted"/>
<evidence type="ECO:0000313" key="1">
    <source>
        <dbReference type="Proteomes" id="UP000038040"/>
    </source>
</evidence>
<dbReference type="Gene3D" id="3.80.10.10">
    <property type="entry name" value="Ribonuclease Inhibitor"/>
    <property type="match status" value="1"/>
</dbReference>
<dbReference type="WBParaSite" id="DME_0000289101-mRNA-1">
    <property type="protein sequence ID" value="DME_0000289101-mRNA-1"/>
    <property type="gene ID" value="DME_0000289101"/>
</dbReference>
<reference evidence="2" key="1">
    <citation type="submission" date="2017-02" db="UniProtKB">
        <authorList>
            <consortium name="WormBaseParasite"/>
        </authorList>
    </citation>
    <scope>IDENTIFICATION</scope>
</reference>
<dbReference type="AlphaFoldDB" id="A0A0N4U7D2"/>
<dbReference type="SUPFAM" id="SSF52047">
    <property type="entry name" value="RNI-like"/>
    <property type="match status" value="1"/>
</dbReference>
<sequence length="165" mass="18679">LTCLIWLMESGSTQGRLSKNLSIVEGEECDANSEIGTNTPEACIVKVDASDSIITNRGFSYFRECKRLEELKMNFCDFFGDDGIRELALGRPALTLKNIEIVCNPMLTDSAAQWLVKLRALQRAHFYFLPYVVNRTAMLRVLRLNLPKCKVTFPELGKIGYGYEE</sequence>
<dbReference type="Proteomes" id="UP000038040">
    <property type="component" value="Unplaced"/>
</dbReference>
<organism evidence="1 2">
    <name type="scientific">Dracunculus medinensis</name>
    <name type="common">Guinea worm</name>
    <dbReference type="NCBI Taxonomy" id="318479"/>
    <lineage>
        <taxon>Eukaryota</taxon>
        <taxon>Metazoa</taxon>
        <taxon>Ecdysozoa</taxon>
        <taxon>Nematoda</taxon>
        <taxon>Chromadorea</taxon>
        <taxon>Rhabditida</taxon>
        <taxon>Spirurina</taxon>
        <taxon>Dracunculoidea</taxon>
        <taxon>Dracunculidae</taxon>
        <taxon>Dracunculus</taxon>
    </lineage>
</organism>
<protein>
    <submittedName>
        <fullName evidence="2">ATP synthase subunit s, mitochondrial</fullName>
    </submittedName>
</protein>
<dbReference type="InterPro" id="IPR032675">
    <property type="entry name" value="LRR_dom_sf"/>
</dbReference>
<accession>A0A0N4U7D2</accession>